<accession>G7YP56</accession>
<dbReference type="PROSITE" id="PS50835">
    <property type="entry name" value="IG_LIKE"/>
    <property type="match status" value="1"/>
</dbReference>
<dbReference type="EMBL" id="DF143918">
    <property type="protein sequence ID" value="GAA54737.1"/>
    <property type="molecule type" value="Genomic_DNA"/>
</dbReference>
<reference key="2">
    <citation type="submission" date="2011-10" db="EMBL/GenBank/DDBJ databases">
        <title>The genome and transcriptome sequence of Clonorchis sinensis provide insights into the carcinogenic liver fluke.</title>
        <authorList>
            <person name="Wang X."/>
            <person name="Huang Y."/>
            <person name="Chen W."/>
            <person name="Liu H."/>
            <person name="Guo L."/>
            <person name="Chen Y."/>
            <person name="Luo F."/>
            <person name="Zhou W."/>
            <person name="Sun J."/>
            <person name="Mao Q."/>
            <person name="Liang P."/>
            <person name="Zhou C."/>
            <person name="Tian Y."/>
            <person name="Men J."/>
            <person name="Lv X."/>
            <person name="Huang L."/>
            <person name="Zhou J."/>
            <person name="Hu Y."/>
            <person name="Li R."/>
            <person name="Zhang F."/>
            <person name="Lei H."/>
            <person name="Li X."/>
            <person name="Hu X."/>
            <person name="Liang C."/>
            <person name="Xu J."/>
            <person name="Wu Z."/>
            <person name="Yu X."/>
        </authorList>
    </citation>
    <scope>NUCLEOTIDE SEQUENCE</scope>
    <source>
        <strain>Henan</strain>
    </source>
</reference>
<feature type="domain" description="Ig-like" evidence="2">
    <location>
        <begin position="1089"/>
        <end position="1168"/>
    </location>
</feature>
<evidence type="ECO:0000313" key="4">
    <source>
        <dbReference type="Proteomes" id="UP000008909"/>
    </source>
</evidence>
<proteinExistence type="predicted"/>
<sequence>MKQRVRMCSLRNTRIPSVILWLAWLFGTGHTAYVQVLPARKILYKNVDNTISVCVRMRPRSDCQSGHNAHCTFKSLLPDVRIHRNFHENLPLHEFEPGVYKIECEVDGSVRTRTGKRVLLLQNNVTYLDCASLQRIVQYVANWFVARACCRRLPVKTEWLRALGSERSLHCEPVDCTTDSREISVKAGLLFTNKKLEALPRKITVHCEDGFEQHIHLYDPLKHQLVVRLRPSGQVLFKSDSVKLAVCLGWNSTKGCLVDVSLNTYMKCQAIHYQIETGRPSGIQWNFDTSMELNELKEGTIRIQCTSEILKLNRTFVRFLINDGRYELHCDAVPAVIMLNSEIHDKPFCKRIANVSKKWSQVLSDANLKQWVVKCRLSASPSTEFENAHDLLRANPNASIGLYEFFCGEREVHKTLLVINKTSQLKILLEPVQYIINNTQDGELEAKYEVFGETGITASLLLIAYPITCNLTYSTVHQNLVWKFTNNIHFDMLLHGPIKVSCSNSKLNVTARFSRFVATDFGSPLPLCVPPRAVKVDKSPHQHISCRRALLSKPTVLAVAGHSDSVSCANARGTTVFEDGLLQINSTNPYLSLETIYCSGSVPKDSQILFYDSEVTLVVDPKQAFYVSKQKKPIEFYFQHPRAPGSLNEVLKRMPLACSLMNVKGSFLSLILNNTLDLSQPPLDQLESSDYTVTCVLQSSDLRQQKKIIILNSDDFSLVIDGPKEKTLFNDQPFAFQCTLFGPSRLEVWREQSSPRWYTIQGLTGSSTYGNELYFTEDVEIGDHRHVCYYENNGLSLRELLTFRVQDLQQLRLNITYTDAPQLPVYYVGQILPTMQCRLAHSSDLIKLTFSWIMLSGQIMFRTFKRRGAAILSLSDNRPGYGSFMCKSLYEGHCIRHLVAVYYTVAVPKVDIYPRYRVTRVPKQLTCFRTMEPLDVYDVQINVISSFKFYLENDSVHITDEALLPRIRPFAAIECKVVKKYLATVLFTATKTMVVELAENTEILITPKKIAYNKGDVLRCDDTTGAKASKILLHLVSHPKNFKGNYGTLRTFKLDKNFPGGHYVLQCHLFQKHRVAFDTSRGFMISVLPSRAEITERRSSKSLPFFECTSDGYPLTLMTYEWRVEKHPGGLIETSGNRLYITTYTVTGELRISCIVLHPSLTDSAEVRADYVMTYYAEAFQGDQYVPFFQKNTDRTIIILNTLTTLGFFFVMLFSLSILNQLHRYRKDNLLSEEEMKLTTQCELSIEEADIGPIFSKVLSIIRSYDEVHNMVVQTGAIDEIRNSHYLRSGSCRIDMQTTSICSATSLKPDSSLHEELMTKQLQRRNKIQPVEQLVTRSDYLESVTYSAEAVDTIQQPKHPEQASQTELQEYHPLLSEEISAGRRKSIQIVRPSRMFT</sequence>
<gene>
    <name evidence="3" type="ORF">CLF_105265</name>
</gene>
<keyword evidence="4" id="KW-1185">Reference proteome</keyword>
<organism evidence="3 4">
    <name type="scientific">Clonorchis sinensis</name>
    <name type="common">Chinese liver fluke</name>
    <dbReference type="NCBI Taxonomy" id="79923"/>
    <lineage>
        <taxon>Eukaryota</taxon>
        <taxon>Metazoa</taxon>
        <taxon>Spiralia</taxon>
        <taxon>Lophotrochozoa</taxon>
        <taxon>Platyhelminthes</taxon>
        <taxon>Trematoda</taxon>
        <taxon>Digenea</taxon>
        <taxon>Opisthorchiida</taxon>
        <taxon>Opisthorchiata</taxon>
        <taxon>Opisthorchiidae</taxon>
        <taxon>Clonorchis</taxon>
    </lineage>
</organism>
<keyword evidence="1" id="KW-0472">Membrane</keyword>
<protein>
    <recommendedName>
        <fullName evidence="2">Ig-like domain-containing protein</fullName>
    </recommendedName>
</protein>
<keyword evidence="1" id="KW-0812">Transmembrane</keyword>
<keyword evidence="1" id="KW-1133">Transmembrane helix</keyword>
<evidence type="ECO:0000259" key="2">
    <source>
        <dbReference type="PROSITE" id="PS50835"/>
    </source>
</evidence>
<evidence type="ECO:0000313" key="3">
    <source>
        <dbReference type="EMBL" id="GAA54737.1"/>
    </source>
</evidence>
<dbReference type="Proteomes" id="UP000008909">
    <property type="component" value="Unassembled WGS sequence"/>
</dbReference>
<name>G7YP56_CLOSI</name>
<feature type="transmembrane region" description="Helical" evidence="1">
    <location>
        <begin position="1197"/>
        <end position="1219"/>
    </location>
</feature>
<dbReference type="InterPro" id="IPR007110">
    <property type="entry name" value="Ig-like_dom"/>
</dbReference>
<evidence type="ECO:0000256" key="1">
    <source>
        <dbReference type="SAM" id="Phobius"/>
    </source>
</evidence>
<reference evidence="3" key="1">
    <citation type="journal article" date="2011" name="Genome Biol.">
        <title>The draft genome of the carcinogenic human liver fluke Clonorchis sinensis.</title>
        <authorList>
            <person name="Wang X."/>
            <person name="Chen W."/>
            <person name="Huang Y."/>
            <person name="Sun J."/>
            <person name="Men J."/>
            <person name="Liu H."/>
            <person name="Luo F."/>
            <person name="Guo L."/>
            <person name="Lv X."/>
            <person name="Deng C."/>
            <person name="Zhou C."/>
            <person name="Fan Y."/>
            <person name="Li X."/>
            <person name="Huang L."/>
            <person name="Hu Y."/>
            <person name="Liang C."/>
            <person name="Hu X."/>
            <person name="Xu J."/>
            <person name="Yu X."/>
        </authorList>
    </citation>
    <scope>NUCLEOTIDE SEQUENCE [LARGE SCALE GENOMIC DNA]</scope>
    <source>
        <strain evidence="3">Henan</strain>
    </source>
</reference>